<dbReference type="PROSITE" id="PS51257">
    <property type="entry name" value="PROKAR_LIPOPROTEIN"/>
    <property type="match status" value="1"/>
</dbReference>
<reference evidence="6 7" key="1">
    <citation type="submission" date="2023-07" db="EMBL/GenBank/DDBJ databases">
        <title>Genomic Encyclopedia of Type Strains, Phase IV (KMG-IV): sequencing the most valuable type-strain genomes for metagenomic binning, comparative biology and taxonomic classification.</title>
        <authorList>
            <person name="Goeker M."/>
        </authorList>
    </citation>
    <scope>NUCLEOTIDE SEQUENCE [LARGE SCALE GENOMIC DNA]</scope>
    <source>
        <strain evidence="6 7">DSM 19154</strain>
    </source>
</reference>
<dbReference type="PANTHER" id="PTHR30290:SF9">
    <property type="entry name" value="OLIGOPEPTIDE-BINDING PROTEIN APPA"/>
    <property type="match status" value="1"/>
</dbReference>
<evidence type="ECO:0000259" key="5">
    <source>
        <dbReference type="Pfam" id="PF00496"/>
    </source>
</evidence>
<dbReference type="Gene3D" id="3.10.105.10">
    <property type="entry name" value="Dipeptide-binding Protein, Domain 3"/>
    <property type="match status" value="1"/>
</dbReference>
<keyword evidence="2" id="KW-0813">Transport</keyword>
<keyword evidence="3 4" id="KW-0732">Signal</keyword>
<dbReference type="Proteomes" id="UP001225034">
    <property type="component" value="Unassembled WGS sequence"/>
</dbReference>
<dbReference type="CDD" id="cd08499">
    <property type="entry name" value="PBP2_Ylib_like"/>
    <property type="match status" value="1"/>
</dbReference>
<dbReference type="SUPFAM" id="SSF53850">
    <property type="entry name" value="Periplasmic binding protein-like II"/>
    <property type="match status" value="1"/>
</dbReference>
<evidence type="ECO:0000313" key="7">
    <source>
        <dbReference type="Proteomes" id="UP001225034"/>
    </source>
</evidence>
<sequence length="528" mass="57893">MKKRKRVGLGSLIVSISLAVMVGCANDDIDSGASDSEGAAGGDLVVDMQSDVVSLDVHGSNDTASSNVTSNIFETLVTQDENLDLQPGLAEEWEQVNDTEWEFTLREGVTFHDGTEFDAEAVKANLDRVLDADVSSPRAFLFEMINEVEIIDPHTIVLHTDYPFAPLAANLAHYGAAMMSPAAIEEDYQAMEEGADAGSYLNEHPVGTGYFTFDSWNTGQSIKLLKNEEYWGEPAKVDSVTFQVIPEGNTRIANLETEASHIANNISSSDLNRFENTDGLEVSQTEGVGMLYLGFNKQNDVLNDPLVRKAFSLAINRSEIVDGIFNGVGTEATSPLAPKVFGHDDSIISNEYDVEEAKSLLAEAGYEDGLEITLNTSDQRERQDISQYIQSALSEIGVDVSIEINEWGSFLDLTSQGESELFILSWSTVNGDADMGLYPLFHTDNQGAQGNRTFTSEEDLDELLEQARISKDEDERLALYNEIQTIVAEDSIIQPLIHEEFLVGLRSNVTGFWQSPTGVLVLRDVTIN</sequence>
<evidence type="ECO:0000313" key="6">
    <source>
        <dbReference type="EMBL" id="MDQ0207240.1"/>
    </source>
</evidence>
<feature type="signal peptide" evidence="4">
    <location>
        <begin position="1"/>
        <end position="25"/>
    </location>
</feature>
<comment type="similarity">
    <text evidence="1">Belongs to the bacterial solute-binding protein 5 family.</text>
</comment>
<feature type="chain" id="PRO_5047257439" evidence="4">
    <location>
        <begin position="26"/>
        <end position="528"/>
    </location>
</feature>
<dbReference type="Gene3D" id="3.40.190.10">
    <property type="entry name" value="Periplasmic binding protein-like II"/>
    <property type="match status" value="1"/>
</dbReference>
<dbReference type="InterPro" id="IPR039424">
    <property type="entry name" value="SBP_5"/>
</dbReference>
<accession>A0ABT9YIC1</accession>
<feature type="domain" description="Solute-binding protein family 5" evidence="5">
    <location>
        <begin position="85"/>
        <end position="447"/>
    </location>
</feature>
<evidence type="ECO:0000256" key="2">
    <source>
        <dbReference type="ARBA" id="ARBA00022448"/>
    </source>
</evidence>
<dbReference type="EMBL" id="JAUSUA010000002">
    <property type="protein sequence ID" value="MDQ0207240.1"/>
    <property type="molecule type" value="Genomic_DNA"/>
</dbReference>
<organism evidence="6 7">
    <name type="scientific">Alkalicoccobacillus murimartini</name>
    <dbReference type="NCBI Taxonomy" id="171685"/>
    <lineage>
        <taxon>Bacteria</taxon>
        <taxon>Bacillati</taxon>
        <taxon>Bacillota</taxon>
        <taxon>Bacilli</taxon>
        <taxon>Bacillales</taxon>
        <taxon>Bacillaceae</taxon>
        <taxon>Alkalicoccobacillus</taxon>
    </lineage>
</organism>
<dbReference type="RefSeq" id="WP_306982372.1">
    <property type="nucleotide sequence ID" value="NZ_JAUSUA010000002.1"/>
</dbReference>
<name>A0ABT9YIC1_9BACI</name>
<gene>
    <name evidence="6" type="ORF">J2S05_002039</name>
</gene>
<dbReference type="PIRSF" id="PIRSF002741">
    <property type="entry name" value="MppA"/>
    <property type="match status" value="1"/>
</dbReference>
<evidence type="ECO:0000256" key="3">
    <source>
        <dbReference type="ARBA" id="ARBA00022729"/>
    </source>
</evidence>
<proteinExistence type="inferred from homology"/>
<evidence type="ECO:0000256" key="1">
    <source>
        <dbReference type="ARBA" id="ARBA00005695"/>
    </source>
</evidence>
<evidence type="ECO:0000256" key="4">
    <source>
        <dbReference type="SAM" id="SignalP"/>
    </source>
</evidence>
<dbReference type="PANTHER" id="PTHR30290">
    <property type="entry name" value="PERIPLASMIC BINDING COMPONENT OF ABC TRANSPORTER"/>
    <property type="match status" value="1"/>
</dbReference>
<dbReference type="Gene3D" id="3.90.76.10">
    <property type="entry name" value="Dipeptide-binding Protein, Domain 1"/>
    <property type="match status" value="1"/>
</dbReference>
<dbReference type="InterPro" id="IPR000914">
    <property type="entry name" value="SBP_5_dom"/>
</dbReference>
<dbReference type="InterPro" id="IPR030678">
    <property type="entry name" value="Peptide/Ni-bd"/>
</dbReference>
<keyword evidence="7" id="KW-1185">Reference proteome</keyword>
<comment type="caution">
    <text evidence="6">The sequence shown here is derived from an EMBL/GenBank/DDBJ whole genome shotgun (WGS) entry which is preliminary data.</text>
</comment>
<protein>
    <submittedName>
        <fullName evidence="6">Peptide/nickel transport system substrate-binding protein</fullName>
    </submittedName>
</protein>
<dbReference type="Pfam" id="PF00496">
    <property type="entry name" value="SBP_bac_5"/>
    <property type="match status" value="1"/>
</dbReference>